<evidence type="ECO:0000313" key="1">
    <source>
        <dbReference type="EMBL" id="AEG58968.1"/>
    </source>
</evidence>
<dbReference type="AlphaFoldDB" id="F6DTV0"/>
<gene>
    <name evidence="1" type="ordered locus">Desru_0683</name>
</gene>
<reference evidence="2" key="1">
    <citation type="submission" date="2011-05" db="EMBL/GenBank/DDBJ databases">
        <title>Complete sequence of Desulfotomaculum ruminis DSM 2154.</title>
        <authorList>
            <person name="Lucas S."/>
            <person name="Copeland A."/>
            <person name="Lapidus A."/>
            <person name="Cheng J.-F."/>
            <person name="Goodwin L."/>
            <person name="Pitluck S."/>
            <person name="Lu M."/>
            <person name="Detter J.C."/>
            <person name="Han C."/>
            <person name="Tapia R."/>
            <person name="Land M."/>
            <person name="Hauser L."/>
            <person name="Kyrpides N."/>
            <person name="Ivanova N."/>
            <person name="Mikhailova N."/>
            <person name="Pagani I."/>
            <person name="Stams A.J.M."/>
            <person name="Plugge C.M."/>
            <person name="Muyzer G."/>
            <person name="Kuever J."/>
            <person name="Parshina S.N."/>
            <person name="Ivanova A.E."/>
            <person name="Nazina T.N."/>
            <person name="Brambilla E."/>
            <person name="Spring S."/>
            <person name="Klenk H.-P."/>
            <person name="Woyke T."/>
        </authorList>
    </citation>
    <scope>NUCLEOTIDE SEQUENCE [LARGE SCALE GENOMIC DNA]</scope>
    <source>
        <strain evidence="2">ATCC 23193 / DSM 2154 / NCIB 8452 / DL</strain>
    </source>
</reference>
<dbReference type="EMBL" id="CP002780">
    <property type="protein sequence ID" value="AEG58968.1"/>
    <property type="molecule type" value="Genomic_DNA"/>
</dbReference>
<keyword evidence="2" id="KW-1185">Reference proteome</keyword>
<sequence length="176" mass="19851">MLIGVDLCNTVTNINYELLQRFNISLKQYPAPEVPKDFFTSAEGLKLFLNARPYTGAQEALFRMAEEGYRVVYMTSRPKLAEFVTRKWLQKHGFPAGSVEFIPGDEKATMARDSGMVAFFDDDPTVIRGLIEKEIPVFVKAAPYNAALSSPNIVRFTDWKQMNSLNQIIKGVTSQC</sequence>
<dbReference type="SUPFAM" id="SSF56784">
    <property type="entry name" value="HAD-like"/>
    <property type="match status" value="1"/>
</dbReference>
<organism evidence="1 2">
    <name type="scientific">Desulforamulus ruminis (strain ATCC 23193 / DSM 2154 / NCIMB 8452 / DL)</name>
    <name type="common">Desulfotomaculum ruminis</name>
    <dbReference type="NCBI Taxonomy" id="696281"/>
    <lineage>
        <taxon>Bacteria</taxon>
        <taxon>Bacillati</taxon>
        <taxon>Bacillota</taxon>
        <taxon>Clostridia</taxon>
        <taxon>Eubacteriales</taxon>
        <taxon>Peptococcaceae</taxon>
        <taxon>Desulforamulus</taxon>
    </lineage>
</organism>
<dbReference type="eggNOG" id="COG5083">
    <property type="taxonomic scope" value="Bacteria"/>
</dbReference>
<dbReference type="Pfam" id="PF24694">
    <property type="entry name" value="LNS2_PITM1-3"/>
    <property type="match status" value="1"/>
</dbReference>
<dbReference type="InterPro" id="IPR023214">
    <property type="entry name" value="HAD_sf"/>
</dbReference>
<dbReference type="HOGENOM" id="CLU_1413772_0_0_9"/>
<proteinExistence type="predicted"/>
<dbReference type="Gene3D" id="3.40.50.1000">
    <property type="entry name" value="HAD superfamily/HAD-like"/>
    <property type="match status" value="1"/>
</dbReference>
<dbReference type="InterPro" id="IPR036412">
    <property type="entry name" value="HAD-like_sf"/>
</dbReference>
<accession>F6DTV0</accession>
<evidence type="ECO:0000313" key="2">
    <source>
        <dbReference type="Proteomes" id="UP000009234"/>
    </source>
</evidence>
<dbReference type="STRING" id="696281.Desru_0683"/>
<dbReference type="KEGG" id="dru:Desru_0683"/>
<dbReference type="Proteomes" id="UP000009234">
    <property type="component" value="Chromosome"/>
</dbReference>
<protein>
    <recommendedName>
        <fullName evidence="3">Nucleotidase</fullName>
    </recommendedName>
</protein>
<dbReference type="OrthoDB" id="573782at2"/>
<evidence type="ECO:0008006" key="3">
    <source>
        <dbReference type="Google" id="ProtNLM"/>
    </source>
</evidence>
<reference evidence="1 2" key="2">
    <citation type="journal article" date="2012" name="Stand. Genomic Sci.">
        <title>Complete genome sequence of the sulfate-reducing firmicute Desulfotomaculum ruminis type strain (DL(T)).</title>
        <authorList>
            <person name="Spring S."/>
            <person name="Visser M."/>
            <person name="Lu M."/>
            <person name="Copeland A."/>
            <person name="Lapidus A."/>
            <person name="Lucas S."/>
            <person name="Cheng J.F."/>
            <person name="Han C."/>
            <person name="Tapia R."/>
            <person name="Goodwin L.A."/>
            <person name="Pitluck S."/>
            <person name="Ivanova N."/>
            <person name="Land M."/>
            <person name="Hauser L."/>
            <person name="Larimer F."/>
            <person name="Rohde M."/>
            <person name="Goker M."/>
            <person name="Detter J.C."/>
            <person name="Kyrpides N.C."/>
            <person name="Woyke T."/>
            <person name="Schaap P.J."/>
            <person name="Plugge C.M."/>
            <person name="Muyzer G."/>
            <person name="Kuever J."/>
            <person name="Pereira I.A."/>
            <person name="Parshina S.N."/>
            <person name="Bernier-Latmani R."/>
            <person name="Stams A.J."/>
            <person name="Klenk H.P."/>
        </authorList>
    </citation>
    <scope>NUCLEOTIDE SEQUENCE [LARGE SCALE GENOMIC DNA]</scope>
    <source>
        <strain evidence="2">ATCC 23193 / DSM 2154 / NCIB 8452 / DL</strain>
    </source>
</reference>
<name>F6DTV0_DESRL</name>
<dbReference type="RefSeq" id="WP_013840742.1">
    <property type="nucleotide sequence ID" value="NC_015589.1"/>
</dbReference>